<dbReference type="PANTHER" id="PTHR13923">
    <property type="entry name" value="SEC31-RELATED PROTEIN"/>
    <property type="match status" value="1"/>
</dbReference>
<dbReference type="SMART" id="SM00320">
    <property type="entry name" value="WD40"/>
    <property type="match status" value="2"/>
</dbReference>
<keyword evidence="11" id="KW-1185">Reference proteome</keyword>
<dbReference type="SUPFAM" id="SSF50978">
    <property type="entry name" value="WD40 repeat-like"/>
    <property type="match status" value="1"/>
</dbReference>
<feature type="repeat" description="WD" evidence="9">
    <location>
        <begin position="151"/>
        <end position="185"/>
    </location>
</feature>
<evidence type="ECO:0000256" key="9">
    <source>
        <dbReference type="PROSITE-ProRule" id="PRU00221"/>
    </source>
</evidence>
<sequence>MKFKEIKRNGVFCWCPTRQQRSVAIGTTSQQFDTNFSNDSKLEIFDLNAEECSEEPRLKSSKVVTNTFNCLQWHPYALIGGTQLKTLQFFDVTADEIELKYETEAQTSSVTCIALNPKEEHSVATGCDDGSVGVWDIDSGGKAERSLNLSVSGTNDSVNVVQWNRTVGSIVATASNTNVHVWDTR</sequence>
<evidence type="ECO:0000256" key="2">
    <source>
        <dbReference type="ARBA" id="ARBA00009358"/>
    </source>
</evidence>
<dbReference type="EMBL" id="OC935825">
    <property type="protein sequence ID" value="CAD7660691.1"/>
    <property type="molecule type" value="Genomic_DNA"/>
</dbReference>
<keyword evidence="6" id="KW-0256">Endoplasmic reticulum</keyword>
<dbReference type="PROSITE" id="PS00678">
    <property type="entry name" value="WD_REPEATS_1"/>
    <property type="match status" value="2"/>
</dbReference>
<evidence type="ECO:0000256" key="6">
    <source>
        <dbReference type="ARBA" id="ARBA00022824"/>
    </source>
</evidence>
<evidence type="ECO:0000256" key="1">
    <source>
        <dbReference type="ARBA" id="ARBA00004240"/>
    </source>
</evidence>
<dbReference type="AlphaFoldDB" id="A0A7R9MIB5"/>
<keyword evidence="4 9" id="KW-0853">WD repeat</keyword>
<dbReference type="PANTHER" id="PTHR13923:SF11">
    <property type="entry name" value="SECRETORY 31, ISOFORM D"/>
    <property type="match status" value="1"/>
</dbReference>
<dbReference type="GO" id="GO:0007029">
    <property type="term" value="P:endoplasmic reticulum organization"/>
    <property type="evidence" value="ECO:0007669"/>
    <property type="project" value="TreeGrafter"/>
</dbReference>
<dbReference type="PROSITE" id="PS50294">
    <property type="entry name" value="WD_REPEATS_REGION"/>
    <property type="match status" value="2"/>
</dbReference>
<name>A0A7R9MIB5_9ACAR</name>
<comment type="similarity">
    <text evidence="2">Belongs to the WD repeat SEC31 family.</text>
</comment>
<accession>A0A7R9MIB5</accession>
<evidence type="ECO:0000256" key="7">
    <source>
        <dbReference type="ARBA" id="ARBA00022892"/>
    </source>
</evidence>
<dbReference type="GO" id="GO:0015031">
    <property type="term" value="P:protein transport"/>
    <property type="evidence" value="ECO:0007669"/>
    <property type="project" value="UniProtKB-KW"/>
</dbReference>
<evidence type="ECO:0000256" key="5">
    <source>
        <dbReference type="ARBA" id="ARBA00022737"/>
    </source>
</evidence>
<dbReference type="InterPro" id="IPR036322">
    <property type="entry name" value="WD40_repeat_dom_sf"/>
</dbReference>
<evidence type="ECO:0000256" key="4">
    <source>
        <dbReference type="ARBA" id="ARBA00022574"/>
    </source>
</evidence>
<evidence type="ECO:0000313" key="10">
    <source>
        <dbReference type="EMBL" id="CAD7660691.1"/>
    </source>
</evidence>
<evidence type="ECO:0000313" key="11">
    <source>
        <dbReference type="Proteomes" id="UP000728032"/>
    </source>
</evidence>
<keyword evidence="3" id="KW-0813">Transport</keyword>
<dbReference type="Gene3D" id="2.130.10.10">
    <property type="entry name" value="YVTN repeat-like/Quinoprotein amine dehydrogenase"/>
    <property type="match status" value="1"/>
</dbReference>
<gene>
    <name evidence="10" type="ORF">ONB1V03_LOCUS17254</name>
</gene>
<dbReference type="GO" id="GO:0090110">
    <property type="term" value="P:COPII-coated vesicle cargo loading"/>
    <property type="evidence" value="ECO:0007669"/>
    <property type="project" value="TreeGrafter"/>
</dbReference>
<comment type="subcellular location">
    <subcellularLocation>
        <location evidence="1">Endoplasmic reticulum</location>
    </subcellularLocation>
</comment>
<keyword evidence="5" id="KW-0677">Repeat</keyword>
<proteinExistence type="inferred from homology"/>
<keyword evidence="8" id="KW-0653">Protein transport</keyword>
<dbReference type="GO" id="GO:0005198">
    <property type="term" value="F:structural molecule activity"/>
    <property type="evidence" value="ECO:0007669"/>
    <property type="project" value="TreeGrafter"/>
</dbReference>
<dbReference type="InterPro" id="IPR015943">
    <property type="entry name" value="WD40/YVTN_repeat-like_dom_sf"/>
</dbReference>
<dbReference type="GO" id="GO:0030127">
    <property type="term" value="C:COPII vesicle coat"/>
    <property type="evidence" value="ECO:0007669"/>
    <property type="project" value="TreeGrafter"/>
</dbReference>
<organism evidence="10">
    <name type="scientific">Oppiella nova</name>
    <dbReference type="NCBI Taxonomy" id="334625"/>
    <lineage>
        <taxon>Eukaryota</taxon>
        <taxon>Metazoa</taxon>
        <taxon>Ecdysozoa</taxon>
        <taxon>Arthropoda</taxon>
        <taxon>Chelicerata</taxon>
        <taxon>Arachnida</taxon>
        <taxon>Acari</taxon>
        <taxon>Acariformes</taxon>
        <taxon>Sarcoptiformes</taxon>
        <taxon>Oribatida</taxon>
        <taxon>Brachypylina</taxon>
        <taxon>Oppioidea</taxon>
        <taxon>Oppiidae</taxon>
        <taxon>Oppiella</taxon>
    </lineage>
</organism>
<dbReference type="OrthoDB" id="6491109at2759"/>
<dbReference type="InterPro" id="IPR001680">
    <property type="entry name" value="WD40_rpt"/>
</dbReference>
<keyword evidence="7" id="KW-0931">ER-Golgi transport</keyword>
<dbReference type="Pfam" id="PF00400">
    <property type="entry name" value="WD40"/>
    <property type="match status" value="1"/>
</dbReference>
<dbReference type="PROSITE" id="PS50082">
    <property type="entry name" value="WD_REPEATS_2"/>
    <property type="match status" value="2"/>
</dbReference>
<feature type="repeat" description="WD" evidence="9">
    <location>
        <begin position="103"/>
        <end position="145"/>
    </location>
</feature>
<protein>
    <submittedName>
        <fullName evidence="10">Uncharacterized protein</fullName>
    </submittedName>
</protein>
<dbReference type="Proteomes" id="UP000728032">
    <property type="component" value="Unassembled WGS sequence"/>
</dbReference>
<dbReference type="EMBL" id="CAJPVJ010021000">
    <property type="protein sequence ID" value="CAG2177827.1"/>
    <property type="molecule type" value="Genomic_DNA"/>
</dbReference>
<evidence type="ECO:0000256" key="3">
    <source>
        <dbReference type="ARBA" id="ARBA00022448"/>
    </source>
</evidence>
<dbReference type="GO" id="GO:0070971">
    <property type="term" value="C:endoplasmic reticulum exit site"/>
    <property type="evidence" value="ECO:0007669"/>
    <property type="project" value="TreeGrafter"/>
</dbReference>
<dbReference type="InterPro" id="IPR040251">
    <property type="entry name" value="SEC31-like"/>
</dbReference>
<reference evidence="10" key="1">
    <citation type="submission" date="2020-11" db="EMBL/GenBank/DDBJ databases">
        <authorList>
            <person name="Tran Van P."/>
        </authorList>
    </citation>
    <scope>NUCLEOTIDE SEQUENCE</scope>
</reference>
<dbReference type="InterPro" id="IPR019775">
    <property type="entry name" value="WD40_repeat_CS"/>
</dbReference>
<feature type="non-terminal residue" evidence="10">
    <location>
        <position position="185"/>
    </location>
</feature>
<evidence type="ECO:0000256" key="8">
    <source>
        <dbReference type="ARBA" id="ARBA00022927"/>
    </source>
</evidence>